<gene>
    <name evidence="2" type="ORF">GCM10017790_82610</name>
</gene>
<feature type="compositionally biased region" description="Basic and acidic residues" evidence="1">
    <location>
        <begin position="59"/>
        <end position="73"/>
    </location>
</feature>
<name>A0ABQ3MD86_9PSEU</name>
<organism evidence="2 3">
    <name type="scientific">Amycolatopsis oliviviridis</name>
    <dbReference type="NCBI Taxonomy" id="1471590"/>
    <lineage>
        <taxon>Bacteria</taxon>
        <taxon>Bacillati</taxon>
        <taxon>Actinomycetota</taxon>
        <taxon>Actinomycetes</taxon>
        <taxon>Pseudonocardiales</taxon>
        <taxon>Pseudonocardiaceae</taxon>
        <taxon>Amycolatopsis</taxon>
    </lineage>
</organism>
<reference evidence="3" key="1">
    <citation type="journal article" date="2019" name="Int. J. Syst. Evol. Microbiol.">
        <title>The Global Catalogue of Microorganisms (GCM) 10K type strain sequencing project: providing services to taxonomists for standard genome sequencing and annotation.</title>
        <authorList>
            <consortium name="The Broad Institute Genomics Platform"/>
            <consortium name="The Broad Institute Genome Sequencing Center for Infectious Disease"/>
            <person name="Wu L."/>
            <person name="Ma J."/>
        </authorList>
    </citation>
    <scope>NUCLEOTIDE SEQUENCE [LARGE SCALE GENOMIC DNA]</scope>
    <source>
        <strain evidence="3">CGMCC 4.7683</strain>
    </source>
</reference>
<comment type="caution">
    <text evidence="2">The sequence shown here is derived from an EMBL/GenBank/DDBJ whole genome shotgun (WGS) entry which is preliminary data.</text>
</comment>
<dbReference type="EMBL" id="BNAY01000016">
    <property type="protein sequence ID" value="GHH37774.1"/>
    <property type="molecule type" value="Genomic_DNA"/>
</dbReference>
<evidence type="ECO:0000313" key="3">
    <source>
        <dbReference type="Proteomes" id="UP000635387"/>
    </source>
</evidence>
<evidence type="ECO:0000313" key="2">
    <source>
        <dbReference type="EMBL" id="GHH37774.1"/>
    </source>
</evidence>
<accession>A0ABQ3MD86</accession>
<protein>
    <submittedName>
        <fullName evidence="2">Uncharacterized protein</fullName>
    </submittedName>
</protein>
<proteinExistence type="predicted"/>
<keyword evidence="3" id="KW-1185">Reference proteome</keyword>
<evidence type="ECO:0000256" key="1">
    <source>
        <dbReference type="SAM" id="MobiDB-lite"/>
    </source>
</evidence>
<sequence length="73" mass="8423">MYRFPQPVSPESAHQHTFQFHIGRELDDEHRIRRVVRVGDGVSEVTEKRNPATEMSGGHPDDLGRFRPSRAIE</sequence>
<dbReference type="Proteomes" id="UP000635387">
    <property type="component" value="Unassembled WGS sequence"/>
</dbReference>
<feature type="region of interest" description="Disordered" evidence="1">
    <location>
        <begin position="43"/>
        <end position="73"/>
    </location>
</feature>